<evidence type="ECO:0000256" key="1">
    <source>
        <dbReference type="ARBA" id="ARBA00003363"/>
    </source>
</evidence>
<dbReference type="RefSeq" id="XP_032804652.1">
    <property type="nucleotide sequence ID" value="XM_032948761.1"/>
</dbReference>
<dbReference type="GO" id="GO:0005861">
    <property type="term" value="C:troponin complex"/>
    <property type="evidence" value="ECO:0007669"/>
    <property type="project" value="InterPro"/>
</dbReference>
<sequence>MSDTEDVAVEEEEVHEEEAEPETETEPEPEVKAEIVAEEPEHLEEKPKHKIHVPQPAAPEGPPELVFDDMHRKRMEKDLSELQTLIDAHFETRKKEEEELLLLKERIEKRRQERDENIRQRAEKEKERQLRIAEEKARREEEDQRKRAEEDSKKRRLLTDASATYGSTLSKAERGRKGKKVTEREKKRKILGERRKALNIDHLSEDKLKEKATELWEWLHGLESEKFDLLERIKRQKYDIQSLNRRVDELNAKGRRGKGKGAARKK</sequence>
<accession>A0AAJ7WP53</accession>
<keyword evidence="3" id="KW-0514">Muscle protein</keyword>
<evidence type="ECO:0000256" key="3">
    <source>
        <dbReference type="ARBA" id="ARBA00023179"/>
    </source>
</evidence>
<name>A0AAJ7WP53_PETMA</name>
<dbReference type="GO" id="GO:0045214">
    <property type="term" value="P:sarcomere organization"/>
    <property type="evidence" value="ECO:0007669"/>
    <property type="project" value="TreeGrafter"/>
</dbReference>
<dbReference type="GO" id="GO:0005523">
    <property type="term" value="F:tropomyosin binding"/>
    <property type="evidence" value="ECO:0007669"/>
    <property type="project" value="TreeGrafter"/>
</dbReference>
<evidence type="ECO:0000313" key="6">
    <source>
        <dbReference type="RefSeq" id="XP_032804652.1"/>
    </source>
</evidence>
<dbReference type="GO" id="GO:0006937">
    <property type="term" value="P:regulation of muscle contraction"/>
    <property type="evidence" value="ECO:0007669"/>
    <property type="project" value="InterPro"/>
</dbReference>
<evidence type="ECO:0000256" key="2">
    <source>
        <dbReference type="ARBA" id="ARBA00008330"/>
    </source>
</evidence>
<dbReference type="InterPro" id="IPR027707">
    <property type="entry name" value="TNNT"/>
</dbReference>
<feature type="region of interest" description="Disordered" evidence="4">
    <location>
        <begin position="1"/>
        <end position="65"/>
    </location>
</feature>
<feature type="compositionally biased region" description="Acidic residues" evidence="4">
    <location>
        <begin position="1"/>
        <end position="28"/>
    </location>
</feature>
<dbReference type="InterPro" id="IPR038077">
    <property type="entry name" value="Troponin_sf"/>
</dbReference>
<dbReference type="Gene3D" id="1.20.5.350">
    <property type="match status" value="1"/>
</dbReference>
<dbReference type="PANTHER" id="PTHR11521:SF1">
    <property type="entry name" value="TROPONIN T, SKELETAL MUSCLE"/>
    <property type="match status" value="1"/>
</dbReference>
<comment type="similarity">
    <text evidence="2">Belongs to the troponin T family.</text>
</comment>
<evidence type="ECO:0000256" key="4">
    <source>
        <dbReference type="SAM" id="MobiDB-lite"/>
    </source>
</evidence>
<proteinExistence type="inferred from homology"/>
<organism evidence="5 6">
    <name type="scientific">Petromyzon marinus</name>
    <name type="common">Sea lamprey</name>
    <dbReference type="NCBI Taxonomy" id="7757"/>
    <lineage>
        <taxon>Eukaryota</taxon>
        <taxon>Metazoa</taxon>
        <taxon>Chordata</taxon>
        <taxon>Craniata</taxon>
        <taxon>Vertebrata</taxon>
        <taxon>Cyclostomata</taxon>
        <taxon>Hyperoartia</taxon>
        <taxon>Petromyzontiformes</taxon>
        <taxon>Petromyzontidae</taxon>
        <taxon>Petromyzon</taxon>
    </lineage>
</organism>
<dbReference type="GO" id="GO:0006936">
    <property type="term" value="P:muscle contraction"/>
    <property type="evidence" value="ECO:0007669"/>
    <property type="project" value="TreeGrafter"/>
</dbReference>
<dbReference type="KEGG" id="pmrn:116939851"/>
<dbReference type="Proteomes" id="UP001318040">
    <property type="component" value="Chromosome 7"/>
</dbReference>
<protein>
    <submittedName>
        <fullName evidence="6">Troponin T, fast skeletal muscle isoforms-like</fullName>
    </submittedName>
</protein>
<feature type="compositionally biased region" description="Basic and acidic residues" evidence="4">
    <location>
        <begin position="171"/>
        <end position="188"/>
    </location>
</feature>
<feature type="compositionally biased region" description="Polar residues" evidence="4">
    <location>
        <begin position="161"/>
        <end position="170"/>
    </location>
</feature>
<dbReference type="AlphaFoldDB" id="A0AAJ7WP53"/>
<dbReference type="SUPFAM" id="SSF90250">
    <property type="entry name" value="Troponin coil-coiled subunits"/>
    <property type="match status" value="1"/>
</dbReference>
<dbReference type="InterPro" id="IPR001978">
    <property type="entry name" value="Troponin"/>
</dbReference>
<evidence type="ECO:0000313" key="5">
    <source>
        <dbReference type="Proteomes" id="UP001318040"/>
    </source>
</evidence>
<comment type="function">
    <text evidence="1">Troponin T is the tropomyosin-binding subunit of troponin, the thin filament regulatory complex which confers calcium-sensitivity to striated muscle actomyosin ATPase activity.</text>
</comment>
<feature type="region of interest" description="Disordered" evidence="4">
    <location>
        <begin position="107"/>
        <end position="188"/>
    </location>
</feature>
<feature type="compositionally biased region" description="Basic and acidic residues" evidence="4">
    <location>
        <begin position="29"/>
        <end position="47"/>
    </location>
</feature>
<reference evidence="6" key="1">
    <citation type="submission" date="2025-08" db="UniProtKB">
        <authorList>
            <consortium name="RefSeq"/>
        </authorList>
    </citation>
    <scope>IDENTIFICATION</scope>
    <source>
        <tissue evidence="6">Sperm</tissue>
    </source>
</reference>
<dbReference type="Pfam" id="PF00992">
    <property type="entry name" value="Troponin"/>
    <property type="match status" value="1"/>
</dbReference>
<gene>
    <name evidence="6" type="primary">LOC116939851</name>
</gene>
<keyword evidence="5" id="KW-1185">Reference proteome</keyword>
<feature type="compositionally biased region" description="Basic and acidic residues" evidence="4">
    <location>
        <begin position="107"/>
        <end position="153"/>
    </location>
</feature>
<dbReference type="PANTHER" id="PTHR11521">
    <property type="entry name" value="TROPONIN T"/>
    <property type="match status" value="1"/>
</dbReference>